<evidence type="ECO:0000259" key="1">
    <source>
        <dbReference type="Pfam" id="PF02931"/>
    </source>
</evidence>
<dbReference type="SUPFAM" id="SSF63712">
    <property type="entry name" value="Nicotinic receptor ligand binding domain-like"/>
    <property type="match status" value="1"/>
</dbReference>
<feature type="non-terminal residue" evidence="2">
    <location>
        <position position="1"/>
    </location>
</feature>
<dbReference type="GO" id="GO:0016020">
    <property type="term" value="C:membrane"/>
    <property type="evidence" value="ECO:0007669"/>
    <property type="project" value="InterPro"/>
</dbReference>
<gene>
    <name evidence="2" type="ORF">ONB1V03_LOCUS21413</name>
</gene>
<protein>
    <recommendedName>
        <fullName evidence="1">Neurotransmitter-gated ion-channel ligand-binding domain-containing protein</fullName>
    </recommendedName>
</protein>
<dbReference type="OrthoDB" id="8890589at2759"/>
<dbReference type="AlphaFoldDB" id="A0A7R9MSD9"/>
<accession>A0A7R9MSD9</accession>
<dbReference type="Pfam" id="PF02931">
    <property type="entry name" value="Neur_chan_LBD"/>
    <property type="match status" value="1"/>
</dbReference>
<dbReference type="EMBL" id="CAJPVJ010041549">
    <property type="protein sequence ID" value="CAG2181992.1"/>
    <property type="molecule type" value="Genomic_DNA"/>
</dbReference>
<proteinExistence type="predicted"/>
<dbReference type="InterPro" id="IPR006202">
    <property type="entry name" value="Neur_chan_lig-bd"/>
</dbReference>
<dbReference type="Proteomes" id="UP000728032">
    <property type="component" value="Unassembled WGS sequence"/>
</dbReference>
<dbReference type="EMBL" id="OC956374">
    <property type="protein sequence ID" value="CAD7664855.1"/>
    <property type="molecule type" value="Genomic_DNA"/>
</dbReference>
<reference evidence="2" key="1">
    <citation type="submission" date="2020-11" db="EMBL/GenBank/DDBJ databases">
        <authorList>
            <person name="Tran Van P."/>
        </authorList>
    </citation>
    <scope>NUCLEOTIDE SEQUENCE</scope>
</reference>
<evidence type="ECO:0000313" key="3">
    <source>
        <dbReference type="Proteomes" id="UP000728032"/>
    </source>
</evidence>
<dbReference type="Gene3D" id="2.70.170.10">
    <property type="entry name" value="Neurotransmitter-gated ion-channel ligand-binding domain"/>
    <property type="match status" value="1"/>
</dbReference>
<evidence type="ECO:0000313" key="2">
    <source>
        <dbReference type="EMBL" id="CAD7664855.1"/>
    </source>
</evidence>
<keyword evidence="3" id="KW-1185">Reference proteome</keyword>
<sequence length="129" mass="14779">MHIISISSISEVQMDFTCDFYFRQGWRDTRLSFEKRPGIDALYVGAEVSDRIWVPDTFFANEKSAQFHSATTPNTFIRITSKDGYSMADIMYKWGIDGKGSVGMSDQVELPQFKVKGLKQLQKIEYLST</sequence>
<dbReference type="InterPro" id="IPR036734">
    <property type="entry name" value="Neur_chan_lig-bd_sf"/>
</dbReference>
<feature type="domain" description="Neurotransmitter-gated ion-channel ligand-binding" evidence="1">
    <location>
        <begin position="1"/>
        <end position="81"/>
    </location>
</feature>
<name>A0A7R9MSD9_9ACAR</name>
<organism evidence="2">
    <name type="scientific">Oppiella nova</name>
    <dbReference type="NCBI Taxonomy" id="334625"/>
    <lineage>
        <taxon>Eukaryota</taxon>
        <taxon>Metazoa</taxon>
        <taxon>Ecdysozoa</taxon>
        <taxon>Arthropoda</taxon>
        <taxon>Chelicerata</taxon>
        <taxon>Arachnida</taxon>
        <taxon>Acari</taxon>
        <taxon>Acariformes</taxon>
        <taxon>Sarcoptiformes</taxon>
        <taxon>Oribatida</taxon>
        <taxon>Brachypylina</taxon>
        <taxon>Oppioidea</taxon>
        <taxon>Oppiidae</taxon>
        <taxon>Oppiella</taxon>
    </lineage>
</organism>
<dbReference type="GO" id="GO:0005230">
    <property type="term" value="F:extracellular ligand-gated monoatomic ion channel activity"/>
    <property type="evidence" value="ECO:0007669"/>
    <property type="project" value="InterPro"/>
</dbReference>